<sequence>EYSKIVALLVYLCGEKDTAFVDNEAECYKGEDSIKATIFQDNKMIPSIQRPLSKLGSSSIESNFSINSETVWLFASKQNSHFGQTGRSPPNQMPTQLVPSFMEINFSKCSRVFLMKG</sequence>
<feature type="non-terminal residue" evidence="1">
    <location>
        <position position="1"/>
    </location>
</feature>
<dbReference type="EMBL" id="CAXIEN010000138">
    <property type="protein sequence ID" value="CAL1280910.1"/>
    <property type="molecule type" value="Genomic_DNA"/>
</dbReference>
<proteinExistence type="predicted"/>
<protein>
    <submittedName>
        <fullName evidence="1">Uncharacterized protein</fullName>
    </submittedName>
</protein>
<evidence type="ECO:0000313" key="1">
    <source>
        <dbReference type="EMBL" id="CAL1280910.1"/>
    </source>
</evidence>
<evidence type="ECO:0000313" key="2">
    <source>
        <dbReference type="Proteomes" id="UP001497382"/>
    </source>
</evidence>
<comment type="caution">
    <text evidence="1">The sequence shown here is derived from an EMBL/GenBank/DDBJ whole genome shotgun (WGS) entry which is preliminary data.</text>
</comment>
<reference evidence="1 2" key="1">
    <citation type="submission" date="2024-04" db="EMBL/GenBank/DDBJ databases">
        <authorList>
            <person name="Rising A."/>
            <person name="Reimegard J."/>
            <person name="Sonavane S."/>
            <person name="Akerstrom W."/>
            <person name="Nylinder S."/>
            <person name="Hedman E."/>
            <person name="Kallberg Y."/>
        </authorList>
    </citation>
    <scope>NUCLEOTIDE SEQUENCE [LARGE SCALE GENOMIC DNA]</scope>
</reference>
<dbReference type="AlphaFoldDB" id="A0AAV2AAD4"/>
<name>A0AAV2AAD4_9ARAC</name>
<gene>
    <name evidence="1" type="ORF">LARSCL_LOCUS11264</name>
</gene>
<accession>A0AAV2AAD4</accession>
<keyword evidence="2" id="KW-1185">Reference proteome</keyword>
<dbReference type="Proteomes" id="UP001497382">
    <property type="component" value="Unassembled WGS sequence"/>
</dbReference>
<organism evidence="1 2">
    <name type="scientific">Larinioides sclopetarius</name>
    <dbReference type="NCBI Taxonomy" id="280406"/>
    <lineage>
        <taxon>Eukaryota</taxon>
        <taxon>Metazoa</taxon>
        <taxon>Ecdysozoa</taxon>
        <taxon>Arthropoda</taxon>
        <taxon>Chelicerata</taxon>
        <taxon>Arachnida</taxon>
        <taxon>Araneae</taxon>
        <taxon>Araneomorphae</taxon>
        <taxon>Entelegynae</taxon>
        <taxon>Araneoidea</taxon>
        <taxon>Araneidae</taxon>
        <taxon>Larinioides</taxon>
    </lineage>
</organism>